<dbReference type="Pfam" id="PF03094">
    <property type="entry name" value="Mlo"/>
    <property type="match status" value="1"/>
</dbReference>
<comment type="subcellular location">
    <subcellularLocation>
        <location evidence="1">Membrane</location>
        <topology evidence="1">Multi-pass membrane protein</topology>
    </subcellularLocation>
</comment>
<evidence type="ECO:0000256" key="1">
    <source>
        <dbReference type="ARBA" id="ARBA00004141"/>
    </source>
</evidence>
<evidence type="ECO:0000313" key="10">
    <source>
        <dbReference type="Proteomes" id="UP000607653"/>
    </source>
</evidence>
<evidence type="ECO:0000256" key="7">
    <source>
        <dbReference type="ARBA" id="ARBA00023265"/>
    </source>
</evidence>
<accession>A0A822XPC4</accession>
<dbReference type="GO" id="GO:0016020">
    <property type="term" value="C:membrane"/>
    <property type="evidence" value="ECO:0007669"/>
    <property type="project" value="UniProtKB-SubCell"/>
</dbReference>
<evidence type="ECO:0000256" key="3">
    <source>
        <dbReference type="ARBA" id="ARBA00022692"/>
    </source>
</evidence>
<keyword evidence="7" id="KW-0568">Pathogenesis-related protein</keyword>
<feature type="signal peptide" evidence="8">
    <location>
        <begin position="1"/>
        <end position="19"/>
    </location>
</feature>
<dbReference type="EMBL" id="DUZY01000001">
    <property type="protein sequence ID" value="DAD20919.1"/>
    <property type="molecule type" value="Genomic_DNA"/>
</dbReference>
<protein>
    <submittedName>
        <fullName evidence="9">Uncharacterized protein</fullName>
    </submittedName>
</protein>
<dbReference type="GO" id="GO:0006952">
    <property type="term" value="P:defense response"/>
    <property type="evidence" value="ECO:0007669"/>
    <property type="project" value="UniProtKB-KW"/>
</dbReference>
<gene>
    <name evidence="9" type="ORF">HUJ06_022382</name>
</gene>
<evidence type="ECO:0000256" key="4">
    <source>
        <dbReference type="ARBA" id="ARBA00022821"/>
    </source>
</evidence>
<keyword evidence="8" id="KW-0732">Signal</keyword>
<evidence type="ECO:0000256" key="2">
    <source>
        <dbReference type="ARBA" id="ARBA00006574"/>
    </source>
</evidence>
<dbReference type="Proteomes" id="UP000607653">
    <property type="component" value="Unassembled WGS sequence"/>
</dbReference>
<keyword evidence="10" id="KW-1185">Reference proteome</keyword>
<comment type="similarity">
    <text evidence="2">Belongs to the MLO family.</text>
</comment>
<evidence type="ECO:0000256" key="5">
    <source>
        <dbReference type="ARBA" id="ARBA00022989"/>
    </source>
</evidence>
<keyword evidence="5" id="KW-1133">Transmembrane helix</keyword>
<dbReference type="PANTHER" id="PTHR31942:SF77">
    <property type="entry name" value="MLO-LIKE PROTEIN 14"/>
    <property type="match status" value="1"/>
</dbReference>
<evidence type="ECO:0000256" key="6">
    <source>
        <dbReference type="ARBA" id="ARBA00023136"/>
    </source>
</evidence>
<sequence>MYFCLSVLFCSVLFCSISIFKPKTLKSLCCDSDFLKPETLVQLILLIGTKLQHVIATLALESAGVTGSFTGTNLRPRDDLFWFKRPELQLTLIHFVVFQNAFELASFFWFWVYSPVISSVLFWK</sequence>
<evidence type="ECO:0000313" key="9">
    <source>
        <dbReference type="EMBL" id="DAD20919.1"/>
    </source>
</evidence>
<proteinExistence type="inferred from homology"/>
<evidence type="ECO:0000256" key="8">
    <source>
        <dbReference type="SAM" id="SignalP"/>
    </source>
</evidence>
<organism evidence="9 10">
    <name type="scientific">Nelumbo nucifera</name>
    <name type="common">Sacred lotus</name>
    <dbReference type="NCBI Taxonomy" id="4432"/>
    <lineage>
        <taxon>Eukaryota</taxon>
        <taxon>Viridiplantae</taxon>
        <taxon>Streptophyta</taxon>
        <taxon>Embryophyta</taxon>
        <taxon>Tracheophyta</taxon>
        <taxon>Spermatophyta</taxon>
        <taxon>Magnoliopsida</taxon>
        <taxon>Proteales</taxon>
        <taxon>Nelumbonaceae</taxon>
        <taxon>Nelumbo</taxon>
    </lineage>
</organism>
<keyword evidence="3" id="KW-0812">Transmembrane</keyword>
<keyword evidence="4" id="KW-0611">Plant defense</keyword>
<feature type="chain" id="PRO_5032481974" evidence="8">
    <location>
        <begin position="20"/>
        <end position="124"/>
    </location>
</feature>
<dbReference type="AlphaFoldDB" id="A0A822XPC4"/>
<name>A0A822XPC4_NELNU</name>
<dbReference type="InterPro" id="IPR004326">
    <property type="entry name" value="Mlo"/>
</dbReference>
<comment type="caution">
    <text evidence="9">The sequence shown here is derived from an EMBL/GenBank/DDBJ whole genome shotgun (WGS) entry which is preliminary data.</text>
</comment>
<keyword evidence="6" id="KW-0472">Membrane</keyword>
<dbReference type="PANTHER" id="PTHR31942">
    <property type="entry name" value="MLO-LIKE PROTEIN 1"/>
    <property type="match status" value="1"/>
</dbReference>
<reference evidence="9 10" key="1">
    <citation type="journal article" date="2020" name="Mol. Biol. Evol.">
        <title>Distinct Expression and Methylation Patterns for Genes with Different Fates following a Single Whole-Genome Duplication in Flowering Plants.</title>
        <authorList>
            <person name="Shi T."/>
            <person name="Rahmani R.S."/>
            <person name="Gugger P.F."/>
            <person name="Wang M."/>
            <person name="Li H."/>
            <person name="Zhang Y."/>
            <person name="Li Z."/>
            <person name="Wang Q."/>
            <person name="Van de Peer Y."/>
            <person name="Marchal K."/>
            <person name="Chen J."/>
        </authorList>
    </citation>
    <scope>NUCLEOTIDE SEQUENCE [LARGE SCALE GENOMIC DNA]</scope>
    <source>
        <tissue evidence="9">Leaf</tissue>
    </source>
</reference>